<evidence type="ECO:0000313" key="14">
    <source>
        <dbReference type="Proteomes" id="UP000232453"/>
    </source>
</evidence>
<sequence length="456" mass="44686">MPRGAVRGAGPAAGGPFRRAVGHAATVTTPAGPGSPRRPAARLLVPVVVALALAGAAGTAPVASATPVAVTAGCPGQEVPPGPPAREETVPLPPLPVPSPPVGRLGGCGDTHAGPVPPPPVGVASYVVADLDSGAVLAARAPHARQRPASTIKLLLALVVDERLPMDRVVVGTADDANVDGSRAGIGPGGRYTVDQLLHGLLLSSGNDAANALARELGGAPATLAAMRDEARRLGALDTRPATPAGLDGPGMSASAYDLGLLLRAVLERPRIAAALTTRSIPFPGFADKPGFLLGNDDRLLGAPGFLGGKNGFTDAARHTFVGAMERDGRRLVVALVRGEPRPVLMVDQARALLDWGFGAPATGIGTLVEPGTTGSADGSGTPRGAAAPAGGADGADGATGSGGADGATRSADGATSTGAPDPAGAAPIPAAVLVGGVAALAGVGALVAARLRRRR</sequence>
<dbReference type="Proteomes" id="UP000232453">
    <property type="component" value="Unassembled WGS sequence"/>
</dbReference>
<feature type="active site" evidence="7">
    <location>
        <position position="205"/>
    </location>
</feature>
<evidence type="ECO:0000256" key="2">
    <source>
        <dbReference type="ARBA" id="ARBA00022729"/>
    </source>
</evidence>
<feature type="region of interest" description="Disordered" evidence="10">
    <location>
        <begin position="369"/>
        <end position="422"/>
    </location>
</feature>
<dbReference type="GO" id="GO:0008360">
    <property type="term" value="P:regulation of cell shape"/>
    <property type="evidence" value="ECO:0007669"/>
    <property type="project" value="UniProtKB-KW"/>
</dbReference>
<keyword evidence="6" id="KW-0961">Cell wall biogenesis/degradation</keyword>
<evidence type="ECO:0000256" key="11">
    <source>
        <dbReference type="SAM" id="Phobius"/>
    </source>
</evidence>
<proteinExistence type="inferred from homology"/>
<dbReference type="PRINTS" id="PR00725">
    <property type="entry name" value="DADACBPTASE1"/>
</dbReference>
<protein>
    <submittedName>
        <fullName evidence="13">D-alanyl-D-alanine carboxypeptidase (Penicillin-binding protein 5/6)</fullName>
    </submittedName>
</protein>
<dbReference type="Pfam" id="PF00768">
    <property type="entry name" value="Peptidase_S11"/>
    <property type="match status" value="1"/>
</dbReference>
<dbReference type="EMBL" id="PHUJ01000003">
    <property type="protein sequence ID" value="PKB30827.1"/>
    <property type="molecule type" value="Genomic_DNA"/>
</dbReference>
<keyword evidence="2" id="KW-0732">Signal</keyword>
<name>A0AA44UNU0_PSEA5</name>
<comment type="caution">
    <text evidence="13">The sequence shown here is derived from an EMBL/GenBank/DDBJ whole genome shotgun (WGS) entry which is preliminary data.</text>
</comment>
<keyword evidence="11" id="KW-0472">Membrane</keyword>
<evidence type="ECO:0000256" key="3">
    <source>
        <dbReference type="ARBA" id="ARBA00022801"/>
    </source>
</evidence>
<keyword evidence="4" id="KW-0133">Cell shape</keyword>
<evidence type="ECO:0000256" key="8">
    <source>
        <dbReference type="PIRSR" id="PIRSR618044-2"/>
    </source>
</evidence>
<dbReference type="InterPro" id="IPR001967">
    <property type="entry name" value="Peptidase_S11_N"/>
</dbReference>
<feature type="transmembrane region" description="Helical" evidence="11">
    <location>
        <begin position="429"/>
        <end position="450"/>
    </location>
</feature>
<feature type="compositionally biased region" description="Gly residues" evidence="10">
    <location>
        <begin position="392"/>
        <end position="406"/>
    </location>
</feature>
<evidence type="ECO:0000256" key="7">
    <source>
        <dbReference type="PIRSR" id="PIRSR618044-1"/>
    </source>
</evidence>
<keyword evidence="11" id="KW-1133">Transmembrane helix</keyword>
<evidence type="ECO:0000256" key="9">
    <source>
        <dbReference type="RuleBase" id="RU004016"/>
    </source>
</evidence>
<evidence type="ECO:0000256" key="5">
    <source>
        <dbReference type="ARBA" id="ARBA00022984"/>
    </source>
</evidence>
<dbReference type="InterPro" id="IPR012338">
    <property type="entry name" value="Beta-lactam/transpept-like"/>
</dbReference>
<keyword evidence="13" id="KW-0121">Carboxypeptidase</keyword>
<feature type="active site" description="Acyl-ester intermediate" evidence="7">
    <location>
        <position position="150"/>
    </location>
</feature>
<keyword evidence="13" id="KW-0645">Protease</keyword>
<feature type="region of interest" description="Disordered" evidence="10">
    <location>
        <begin position="74"/>
        <end position="93"/>
    </location>
</feature>
<evidence type="ECO:0000313" key="13">
    <source>
        <dbReference type="EMBL" id="PKB30827.1"/>
    </source>
</evidence>
<gene>
    <name evidence="13" type="ORF">ATL51_2500</name>
</gene>
<accession>A0AA44UNU0</accession>
<reference evidence="13 14" key="1">
    <citation type="submission" date="2017-11" db="EMBL/GenBank/DDBJ databases">
        <title>Sequencing the genomes of 1000 actinobacteria strains.</title>
        <authorList>
            <person name="Klenk H.-P."/>
        </authorList>
    </citation>
    <scope>NUCLEOTIDE SEQUENCE [LARGE SCALE GENOMIC DNA]</scope>
    <source>
        <strain evidence="13 14">DSM 44104</strain>
    </source>
</reference>
<keyword evidence="11" id="KW-0812">Transmembrane</keyword>
<dbReference type="GO" id="GO:0071555">
    <property type="term" value="P:cell wall organization"/>
    <property type="evidence" value="ECO:0007669"/>
    <property type="project" value="UniProtKB-KW"/>
</dbReference>
<comment type="similarity">
    <text evidence="1 9">Belongs to the peptidase S11 family.</text>
</comment>
<organism evidence="13 14">
    <name type="scientific">Pseudonocardia alni</name>
    <name type="common">Amycolata alni</name>
    <dbReference type="NCBI Taxonomy" id="33907"/>
    <lineage>
        <taxon>Bacteria</taxon>
        <taxon>Bacillati</taxon>
        <taxon>Actinomycetota</taxon>
        <taxon>Actinomycetes</taxon>
        <taxon>Pseudonocardiales</taxon>
        <taxon>Pseudonocardiaceae</taxon>
        <taxon>Pseudonocardia</taxon>
    </lineage>
</organism>
<evidence type="ECO:0000256" key="6">
    <source>
        <dbReference type="ARBA" id="ARBA00023316"/>
    </source>
</evidence>
<dbReference type="InterPro" id="IPR018044">
    <property type="entry name" value="Peptidase_S11"/>
</dbReference>
<dbReference type="Gene3D" id="3.40.710.10">
    <property type="entry name" value="DD-peptidase/beta-lactamase superfamily"/>
    <property type="match status" value="1"/>
</dbReference>
<dbReference type="SUPFAM" id="SSF56601">
    <property type="entry name" value="beta-lactamase/transpeptidase-like"/>
    <property type="match status" value="1"/>
</dbReference>
<dbReference type="PANTHER" id="PTHR21581">
    <property type="entry name" value="D-ALANYL-D-ALANINE CARBOXYPEPTIDASE"/>
    <property type="match status" value="1"/>
</dbReference>
<evidence type="ECO:0000256" key="1">
    <source>
        <dbReference type="ARBA" id="ARBA00007164"/>
    </source>
</evidence>
<feature type="active site" description="Proton acceptor" evidence="7">
    <location>
        <position position="153"/>
    </location>
</feature>
<keyword evidence="3" id="KW-0378">Hydrolase</keyword>
<dbReference type="AlphaFoldDB" id="A0AA44UNU0"/>
<dbReference type="GO" id="GO:0009002">
    <property type="term" value="F:serine-type D-Ala-D-Ala carboxypeptidase activity"/>
    <property type="evidence" value="ECO:0007669"/>
    <property type="project" value="InterPro"/>
</dbReference>
<feature type="compositionally biased region" description="Low complexity" evidence="10">
    <location>
        <begin position="379"/>
        <end position="391"/>
    </location>
</feature>
<dbReference type="GO" id="GO:0009252">
    <property type="term" value="P:peptidoglycan biosynthetic process"/>
    <property type="evidence" value="ECO:0007669"/>
    <property type="project" value="UniProtKB-KW"/>
</dbReference>
<dbReference type="GO" id="GO:0006508">
    <property type="term" value="P:proteolysis"/>
    <property type="evidence" value="ECO:0007669"/>
    <property type="project" value="InterPro"/>
</dbReference>
<dbReference type="PANTHER" id="PTHR21581:SF33">
    <property type="entry name" value="D-ALANYL-D-ALANINE CARBOXYPEPTIDASE DACB"/>
    <property type="match status" value="1"/>
</dbReference>
<feature type="compositionally biased region" description="Low complexity" evidence="10">
    <location>
        <begin position="407"/>
        <end position="422"/>
    </location>
</feature>
<feature type="domain" description="Peptidase S11 D-alanyl-D-alanine carboxypeptidase A N-terminal" evidence="12">
    <location>
        <begin position="120"/>
        <end position="335"/>
    </location>
</feature>
<evidence type="ECO:0000256" key="10">
    <source>
        <dbReference type="SAM" id="MobiDB-lite"/>
    </source>
</evidence>
<evidence type="ECO:0000259" key="12">
    <source>
        <dbReference type="Pfam" id="PF00768"/>
    </source>
</evidence>
<keyword evidence="5" id="KW-0573">Peptidoglycan synthesis</keyword>
<evidence type="ECO:0000256" key="4">
    <source>
        <dbReference type="ARBA" id="ARBA00022960"/>
    </source>
</evidence>
<feature type="binding site" evidence="8">
    <location>
        <position position="310"/>
    </location>
    <ligand>
        <name>substrate</name>
    </ligand>
</feature>